<gene>
    <name evidence="1" type="ORF">RSSM_05394</name>
</gene>
<name>M5TVH6_9BACT</name>
<reference evidence="1 2" key="1">
    <citation type="journal article" date="2013" name="Mar. Genomics">
        <title>Expression of sulfatases in Rhodopirellula baltica and the diversity of sulfatases in the genus Rhodopirellula.</title>
        <authorList>
            <person name="Wegner C.E."/>
            <person name="Richter-Heitmann T."/>
            <person name="Klindworth A."/>
            <person name="Klockow C."/>
            <person name="Richter M."/>
            <person name="Achstetter T."/>
            <person name="Glockner F.O."/>
            <person name="Harder J."/>
        </authorList>
    </citation>
    <scope>NUCLEOTIDE SEQUENCE [LARGE SCALE GENOMIC DNA]</scope>
    <source>
        <strain evidence="1 2">SM41</strain>
    </source>
</reference>
<proteinExistence type="predicted"/>
<dbReference type="Proteomes" id="UP000011885">
    <property type="component" value="Unassembled WGS sequence"/>
</dbReference>
<organism evidence="1 2">
    <name type="scientific">Rhodopirellula sallentina SM41</name>
    <dbReference type="NCBI Taxonomy" id="1263870"/>
    <lineage>
        <taxon>Bacteria</taxon>
        <taxon>Pseudomonadati</taxon>
        <taxon>Planctomycetota</taxon>
        <taxon>Planctomycetia</taxon>
        <taxon>Pirellulales</taxon>
        <taxon>Pirellulaceae</taxon>
        <taxon>Rhodopirellula</taxon>
    </lineage>
</organism>
<dbReference type="EMBL" id="ANOH01000370">
    <property type="protein sequence ID" value="EMI53180.1"/>
    <property type="molecule type" value="Genomic_DNA"/>
</dbReference>
<dbReference type="PATRIC" id="fig|1263870.3.peg.5721"/>
<accession>M5TVH6</accession>
<sequence>MQNDERHRDPVLYRVVGKLRKTRASARVRKGVASVSPGPYPVALKRNSDALDSVPLR</sequence>
<protein>
    <submittedName>
        <fullName evidence="1">Uncharacterized protein</fullName>
    </submittedName>
</protein>
<dbReference type="AlphaFoldDB" id="M5TVH6"/>
<evidence type="ECO:0000313" key="2">
    <source>
        <dbReference type="Proteomes" id="UP000011885"/>
    </source>
</evidence>
<keyword evidence="2" id="KW-1185">Reference proteome</keyword>
<comment type="caution">
    <text evidence="1">The sequence shown here is derived from an EMBL/GenBank/DDBJ whole genome shotgun (WGS) entry which is preliminary data.</text>
</comment>
<evidence type="ECO:0000313" key="1">
    <source>
        <dbReference type="EMBL" id="EMI53180.1"/>
    </source>
</evidence>